<dbReference type="EMBL" id="BAAAGS010000022">
    <property type="protein sequence ID" value="GAA0533547.1"/>
    <property type="molecule type" value="Genomic_DNA"/>
</dbReference>
<sequence>MTLQLRTVEEDQTRSRCQHNNGRLAAPGISAGRAAALRPVTRVTEPLELGCAERTTCANLPRMTNAVDDFSAHLRRLGATGEVVEFETEVPTAAAAAELLGCEVGAIGNSLVFDVGEEPLLIITSGAHRVDTRHVSRTLGLGRIRRATPEFVLAATGQPVGGVGPVGHPEPIRTLVDRHLENYPTVWAGAGTKHRMFPTSFGELLRITGGTAIDVSAG</sequence>
<organism evidence="2 3">
    <name type="scientific">Saccharopolyspora erythraea</name>
    <name type="common">Streptomyces erythraeus</name>
    <dbReference type="NCBI Taxonomy" id="1836"/>
    <lineage>
        <taxon>Bacteria</taxon>
        <taxon>Bacillati</taxon>
        <taxon>Actinomycetota</taxon>
        <taxon>Actinomycetes</taxon>
        <taxon>Pseudonocardiales</taxon>
        <taxon>Pseudonocardiaceae</taxon>
        <taxon>Saccharopolyspora</taxon>
    </lineage>
</organism>
<accession>A0ABN1D574</accession>
<gene>
    <name evidence="2" type="ORF">GCM10009533_35860</name>
</gene>
<keyword evidence="3" id="KW-1185">Reference proteome</keyword>
<evidence type="ECO:0000313" key="3">
    <source>
        <dbReference type="Proteomes" id="UP001500729"/>
    </source>
</evidence>
<proteinExistence type="predicted"/>
<dbReference type="PANTHER" id="PTHR30411:SF1">
    <property type="entry name" value="CYTOPLASMIC PROTEIN"/>
    <property type="match status" value="1"/>
</dbReference>
<protein>
    <recommendedName>
        <fullName evidence="1">YbaK/aminoacyl-tRNA synthetase-associated domain-containing protein</fullName>
    </recommendedName>
</protein>
<dbReference type="Pfam" id="PF04073">
    <property type="entry name" value="tRNA_edit"/>
    <property type="match status" value="1"/>
</dbReference>
<feature type="domain" description="YbaK/aminoacyl-tRNA synthetase-associated" evidence="1">
    <location>
        <begin position="89"/>
        <end position="206"/>
    </location>
</feature>
<dbReference type="Gene3D" id="3.90.960.10">
    <property type="entry name" value="YbaK/aminoacyl-tRNA synthetase-associated domain"/>
    <property type="match status" value="1"/>
</dbReference>
<name>A0ABN1D574_SACER</name>
<dbReference type="SUPFAM" id="SSF55826">
    <property type="entry name" value="YbaK/ProRS associated domain"/>
    <property type="match status" value="1"/>
</dbReference>
<dbReference type="Proteomes" id="UP001500729">
    <property type="component" value="Unassembled WGS sequence"/>
</dbReference>
<reference evidence="2 3" key="1">
    <citation type="journal article" date="2019" name="Int. J. Syst. Evol. Microbiol.">
        <title>The Global Catalogue of Microorganisms (GCM) 10K type strain sequencing project: providing services to taxonomists for standard genome sequencing and annotation.</title>
        <authorList>
            <consortium name="The Broad Institute Genomics Platform"/>
            <consortium name="The Broad Institute Genome Sequencing Center for Infectious Disease"/>
            <person name="Wu L."/>
            <person name="Ma J."/>
        </authorList>
    </citation>
    <scope>NUCLEOTIDE SEQUENCE [LARGE SCALE GENOMIC DNA]</scope>
    <source>
        <strain evidence="2 3">JCM 10303</strain>
    </source>
</reference>
<dbReference type="PANTHER" id="PTHR30411">
    <property type="entry name" value="CYTOPLASMIC PROTEIN"/>
    <property type="match status" value="1"/>
</dbReference>
<dbReference type="CDD" id="cd04333">
    <property type="entry name" value="ProX_deacylase"/>
    <property type="match status" value="1"/>
</dbReference>
<evidence type="ECO:0000259" key="1">
    <source>
        <dbReference type="Pfam" id="PF04073"/>
    </source>
</evidence>
<comment type="caution">
    <text evidence="2">The sequence shown here is derived from an EMBL/GenBank/DDBJ whole genome shotgun (WGS) entry which is preliminary data.</text>
</comment>
<dbReference type="InterPro" id="IPR036754">
    <property type="entry name" value="YbaK/aa-tRNA-synt-asso_dom_sf"/>
</dbReference>
<evidence type="ECO:0000313" key="2">
    <source>
        <dbReference type="EMBL" id="GAA0533547.1"/>
    </source>
</evidence>
<dbReference type="InterPro" id="IPR007214">
    <property type="entry name" value="YbaK/aa-tRNA-synth-assoc-dom"/>
</dbReference>